<keyword evidence="1" id="KW-0812">Transmembrane</keyword>
<evidence type="ECO:0000313" key="2">
    <source>
        <dbReference type="EMBL" id="SBS99613.1"/>
    </source>
</evidence>
<reference evidence="3" key="1">
    <citation type="submission" date="2016-05" db="EMBL/GenBank/DDBJ databases">
        <authorList>
            <person name="Naeem Raeece"/>
        </authorList>
    </citation>
    <scope>NUCLEOTIDE SEQUENCE [LARGE SCALE GENOMIC DNA]</scope>
</reference>
<protein>
    <submittedName>
        <fullName evidence="2">PIR Superfamily Protein</fullName>
    </submittedName>
</protein>
<dbReference type="AlphaFoldDB" id="A0A1A8X300"/>
<accession>A0A1A8X300</accession>
<evidence type="ECO:0000256" key="1">
    <source>
        <dbReference type="SAM" id="Phobius"/>
    </source>
</evidence>
<gene>
    <name evidence="2" type="ORF">POVCU1_053920</name>
</gene>
<keyword evidence="1" id="KW-0472">Membrane</keyword>
<sequence length="250" mass="29237">MGKTKKTPLSEAAYYKIFFKVRDTFNNVTDEQYNEYFYRNDQVLLNIALYLLENFKGDYVYCNMINNDCLERCNYLNKWLNEKKSLYTSNGKCTNNSVLWEKYIEGLWTKLQDSVQHENKCIRVSLKEEKFDNNLIIPSCSNAIAMEIQGNFPDAPATEKPECPVTIVPTTSSCKAVLTTTYVVFGILLFFMYLLRFSSVGLKLNNFLRGKKIKSRNMNYENNESLSSDNNYNMESLDRRFNVIYNSFEN</sequence>
<proteinExistence type="predicted"/>
<keyword evidence="1" id="KW-1133">Transmembrane helix</keyword>
<feature type="transmembrane region" description="Helical" evidence="1">
    <location>
        <begin position="176"/>
        <end position="195"/>
    </location>
</feature>
<evidence type="ECO:0000313" key="3">
    <source>
        <dbReference type="Proteomes" id="UP000078546"/>
    </source>
</evidence>
<dbReference type="EMBL" id="FLQV01001403">
    <property type="protein sequence ID" value="SBS99613.1"/>
    <property type="molecule type" value="Genomic_DNA"/>
</dbReference>
<dbReference type="Proteomes" id="UP000078546">
    <property type="component" value="Unassembled WGS sequence"/>
</dbReference>
<name>A0A1A8X300_PLAOA</name>
<organism evidence="2 3">
    <name type="scientific">Plasmodium ovale curtisi</name>
    <dbReference type="NCBI Taxonomy" id="864141"/>
    <lineage>
        <taxon>Eukaryota</taxon>
        <taxon>Sar</taxon>
        <taxon>Alveolata</taxon>
        <taxon>Apicomplexa</taxon>
        <taxon>Aconoidasida</taxon>
        <taxon>Haemosporida</taxon>
        <taxon>Plasmodiidae</taxon>
        <taxon>Plasmodium</taxon>
        <taxon>Plasmodium (Plasmodium)</taxon>
    </lineage>
</organism>